<keyword evidence="2" id="KW-1185">Reference proteome</keyword>
<proteinExistence type="predicted"/>
<sequence length="362" mass="41710">MLAGFKGVNDSHIVEDVVIGSADVKALYPSLDIPFTIEKVCEVFYTSGVRVDGLNKEELELYLAVNRSEAELEVAGLLQFCPRRKTSRGRPLTITGCALDEDRTKRFWPWLPPAEDPDEDAVRRMFTEAMKLFMVWWDRQFKIKMNEFGLRVRMYKRCDDDINVVVDAPGAGLRFIENEGRVIRGEDILEQELAIEADKRCMNLVQKIGNSIHPSISLEVDYSSQHADGKLPILDLKVWVESRRVQGVGEGENKRLQYSGYNQKFRTEVVRSALKAYNRMIELDASGEQPLYRPREWKRIERDQKRREKRESWYRKGGFDTVIFVPATPASELKNRYMEEVKGAGLKVKVVEQSGVTLKRIL</sequence>
<protein>
    <submittedName>
        <fullName evidence="1">Uncharacterized protein</fullName>
    </submittedName>
</protein>
<dbReference type="OrthoDB" id="7782839at2759"/>
<accession>A0A2B4T1N8</accession>
<comment type="caution">
    <text evidence="1">The sequence shown here is derived from an EMBL/GenBank/DDBJ whole genome shotgun (WGS) entry which is preliminary data.</text>
</comment>
<dbReference type="Proteomes" id="UP000225706">
    <property type="component" value="Unassembled WGS sequence"/>
</dbReference>
<name>A0A2B4T1N8_STYPI</name>
<evidence type="ECO:0000313" key="1">
    <source>
        <dbReference type="EMBL" id="PFX34698.1"/>
    </source>
</evidence>
<reference evidence="2" key="1">
    <citation type="journal article" date="2017" name="bioRxiv">
        <title>Comparative analysis of the genomes of Stylophora pistillata and Acropora digitifera provides evidence for extensive differences between species of corals.</title>
        <authorList>
            <person name="Voolstra C.R."/>
            <person name="Li Y."/>
            <person name="Liew Y.J."/>
            <person name="Baumgarten S."/>
            <person name="Zoccola D."/>
            <person name="Flot J.-F."/>
            <person name="Tambutte S."/>
            <person name="Allemand D."/>
            <person name="Aranda M."/>
        </authorList>
    </citation>
    <scope>NUCLEOTIDE SEQUENCE [LARGE SCALE GENOMIC DNA]</scope>
</reference>
<organism evidence="1 2">
    <name type="scientific">Stylophora pistillata</name>
    <name type="common">Smooth cauliflower coral</name>
    <dbReference type="NCBI Taxonomy" id="50429"/>
    <lineage>
        <taxon>Eukaryota</taxon>
        <taxon>Metazoa</taxon>
        <taxon>Cnidaria</taxon>
        <taxon>Anthozoa</taxon>
        <taxon>Hexacorallia</taxon>
        <taxon>Scleractinia</taxon>
        <taxon>Astrocoeniina</taxon>
        <taxon>Pocilloporidae</taxon>
        <taxon>Stylophora</taxon>
    </lineage>
</organism>
<dbReference type="EMBL" id="LSMT01000002">
    <property type="protein sequence ID" value="PFX34698.1"/>
    <property type="molecule type" value="Genomic_DNA"/>
</dbReference>
<evidence type="ECO:0000313" key="2">
    <source>
        <dbReference type="Proteomes" id="UP000225706"/>
    </source>
</evidence>
<dbReference type="AlphaFoldDB" id="A0A2B4T1N8"/>
<gene>
    <name evidence="1" type="ORF">AWC38_SpisGene381</name>
</gene>